<dbReference type="Proteomes" id="UP000676885">
    <property type="component" value="Chromosome"/>
</dbReference>
<evidence type="ECO:0000256" key="1">
    <source>
        <dbReference type="SAM" id="Phobius"/>
    </source>
</evidence>
<dbReference type="RefSeq" id="WP_210229228.1">
    <property type="nucleotide sequence ID" value="NZ_CP076022.1"/>
</dbReference>
<evidence type="ECO:0000313" key="3">
    <source>
        <dbReference type="EMBL" id="QWC08902.1"/>
    </source>
</evidence>
<organism evidence="3 4">
    <name type="scientific">Arthrobacter jiangjiafuii</name>
    <dbReference type="NCBI Taxonomy" id="2817475"/>
    <lineage>
        <taxon>Bacteria</taxon>
        <taxon>Bacillati</taxon>
        <taxon>Actinomycetota</taxon>
        <taxon>Actinomycetes</taxon>
        <taxon>Micrococcales</taxon>
        <taxon>Micrococcaceae</taxon>
        <taxon>Arthrobacter</taxon>
    </lineage>
</organism>
<feature type="transmembrane region" description="Helical" evidence="1">
    <location>
        <begin position="6"/>
        <end position="25"/>
    </location>
</feature>
<name>A0A975M2W6_9MICC</name>
<gene>
    <name evidence="3" type="ORF">KKR91_10155</name>
</gene>
<evidence type="ECO:0000259" key="2">
    <source>
        <dbReference type="Pfam" id="PF25362"/>
    </source>
</evidence>
<dbReference type="InterPro" id="IPR057446">
    <property type="entry name" value="PH_bac"/>
</dbReference>
<keyword evidence="4" id="KW-1185">Reference proteome</keyword>
<evidence type="ECO:0000313" key="4">
    <source>
        <dbReference type="Proteomes" id="UP000676885"/>
    </source>
</evidence>
<accession>A0A975M2W6</accession>
<dbReference type="KEGG" id="ajg:KKR91_10155"/>
<keyword evidence="1" id="KW-1133">Transmembrane helix</keyword>
<dbReference type="EMBL" id="CP076022">
    <property type="protein sequence ID" value="QWC08902.1"/>
    <property type="molecule type" value="Genomic_DNA"/>
</dbReference>
<keyword evidence="1" id="KW-0472">Membrane</keyword>
<proteinExistence type="predicted"/>
<sequence>MDRLIFALGTLALIVLLLGLFALGWRGRRKRQQGVPRPVPMPDGLEEPRFQALGQYVCTTTAGDWLDRIAVYGLGVKSNATAAVFDEGLLIVRSGAPDVWIPRADLEAVRLERGMAGKFVEKEGLVIVTWMLGSTAVDTGFRTRSAEDKTPLVSAITELLPVDPAETSEEQL</sequence>
<protein>
    <recommendedName>
        <fullName evidence="2">PH domain-containing protein</fullName>
    </recommendedName>
</protein>
<dbReference type="Pfam" id="PF25362">
    <property type="entry name" value="bPH_11"/>
    <property type="match status" value="1"/>
</dbReference>
<dbReference type="AlphaFoldDB" id="A0A975M2W6"/>
<reference evidence="3 4" key="1">
    <citation type="submission" date="2021-05" db="EMBL/GenBank/DDBJ databases">
        <title>Novel species in genus Arthrobacter.</title>
        <authorList>
            <person name="Zhang G."/>
        </authorList>
    </citation>
    <scope>NUCLEOTIDE SEQUENCE [LARGE SCALE GENOMIC DNA]</scope>
    <source>
        <strain evidence="4">zg-ZUI227</strain>
    </source>
</reference>
<keyword evidence="1" id="KW-0812">Transmembrane</keyword>
<feature type="domain" description="PH" evidence="2">
    <location>
        <begin position="40"/>
        <end position="155"/>
    </location>
</feature>